<feature type="domain" description="Glutamine amidotransferase type-2" evidence="6">
    <location>
        <begin position="1"/>
        <end position="82"/>
    </location>
</feature>
<keyword evidence="4" id="KW-0808">Transferase</keyword>
<dbReference type="EMBL" id="LAZR01032200">
    <property type="protein sequence ID" value="KKL51576.1"/>
    <property type="molecule type" value="Genomic_DNA"/>
</dbReference>
<proteinExistence type="predicted"/>
<dbReference type="PROSITE" id="PS51278">
    <property type="entry name" value="GATASE_TYPE_2"/>
    <property type="match status" value="1"/>
</dbReference>
<gene>
    <name evidence="7" type="ORF">LCGC14_2294080</name>
</gene>
<reference evidence="7" key="1">
    <citation type="journal article" date="2015" name="Nature">
        <title>Complex archaea that bridge the gap between prokaryotes and eukaryotes.</title>
        <authorList>
            <person name="Spang A."/>
            <person name="Saw J.H."/>
            <person name="Jorgensen S.L."/>
            <person name="Zaremba-Niedzwiedzka K."/>
            <person name="Martijn J."/>
            <person name="Lind A.E."/>
            <person name="van Eijk R."/>
            <person name="Schleper C."/>
            <person name="Guy L."/>
            <person name="Ettema T.J."/>
        </authorList>
    </citation>
    <scope>NUCLEOTIDE SEQUENCE</scope>
</reference>
<dbReference type="EC" id="2.6.1.16" evidence="2"/>
<dbReference type="GO" id="GO:0004360">
    <property type="term" value="F:glutamine-fructose-6-phosphate transaminase (isomerizing) activity"/>
    <property type="evidence" value="ECO:0007669"/>
    <property type="project" value="UniProtKB-EC"/>
</dbReference>
<dbReference type="Gene3D" id="3.60.20.10">
    <property type="entry name" value="Glutamine Phosphoribosylpyrophosphate, subunit 1, domain 1"/>
    <property type="match status" value="1"/>
</dbReference>
<comment type="catalytic activity">
    <reaction evidence="1">
        <text>D-fructose 6-phosphate + L-glutamine = D-glucosamine 6-phosphate + L-glutamate</text>
        <dbReference type="Rhea" id="RHEA:13237"/>
        <dbReference type="ChEBI" id="CHEBI:29985"/>
        <dbReference type="ChEBI" id="CHEBI:58359"/>
        <dbReference type="ChEBI" id="CHEBI:58725"/>
        <dbReference type="ChEBI" id="CHEBI:61527"/>
        <dbReference type="EC" id="2.6.1.16"/>
    </reaction>
</comment>
<comment type="caution">
    <text evidence="7">The sequence shown here is derived from an EMBL/GenBank/DDBJ whole genome shotgun (WGS) entry which is preliminary data.</text>
</comment>
<dbReference type="PANTHER" id="PTHR10937">
    <property type="entry name" value="GLUCOSAMINE--FRUCTOSE-6-PHOSPHATE AMINOTRANSFERASE, ISOMERIZING"/>
    <property type="match status" value="1"/>
</dbReference>
<dbReference type="PANTHER" id="PTHR10937:SF0">
    <property type="entry name" value="GLUTAMINE--FRUCTOSE-6-PHOSPHATE TRANSAMINASE (ISOMERIZING)"/>
    <property type="match status" value="1"/>
</dbReference>
<organism evidence="7">
    <name type="scientific">marine sediment metagenome</name>
    <dbReference type="NCBI Taxonomy" id="412755"/>
    <lineage>
        <taxon>unclassified sequences</taxon>
        <taxon>metagenomes</taxon>
        <taxon>ecological metagenomes</taxon>
    </lineage>
</organism>
<accession>A0A0F9DCY5</accession>
<dbReference type="GO" id="GO:0006047">
    <property type="term" value="P:UDP-N-acetylglucosamine metabolic process"/>
    <property type="evidence" value="ECO:0007669"/>
    <property type="project" value="TreeGrafter"/>
</dbReference>
<evidence type="ECO:0000256" key="3">
    <source>
        <dbReference type="ARBA" id="ARBA00022576"/>
    </source>
</evidence>
<dbReference type="InterPro" id="IPR029055">
    <property type="entry name" value="Ntn_hydrolases_N"/>
</dbReference>
<evidence type="ECO:0000256" key="5">
    <source>
        <dbReference type="ARBA" id="ARBA00022962"/>
    </source>
</evidence>
<evidence type="ECO:0000259" key="6">
    <source>
        <dbReference type="PROSITE" id="PS51278"/>
    </source>
</evidence>
<dbReference type="AlphaFoldDB" id="A0A0F9DCY5"/>
<evidence type="ECO:0000256" key="2">
    <source>
        <dbReference type="ARBA" id="ARBA00012916"/>
    </source>
</evidence>
<sequence length="124" mass="13655">DGQNKFEWAVQRALHELHGTFGLAIACVDFPNILIGAKRGSPLIMGVGDGEYILASDASAIVEHTKQAVYLADNEMVTISPDGFHTKTIENVTVSKDLHEIEFSLEQIELGEFEHYILSLPSFP</sequence>
<dbReference type="InterPro" id="IPR017932">
    <property type="entry name" value="GATase_2_dom"/>
</dbReference>
<keyword evidence="3" id="KW-0032">Aminotransferase</keyword>
<evidence type="ECO:0000313" key="7">
    <source>
        <dbReference type="EMBL" id="KKL51576.1"/>
    </source>
</evidence>
<evidence type="ECO:0000256" key="1">
    <source>
        <dbReference type="ARBA" id="ARBA00001031"/>
    </source>
</evidence>
<protein>
    <recommendedName>
        <fullName evidence="2">glutamine--fructose-6-phosphate transaminase (isomerizing)</fullName>
        <ecNumber evidence="2">2.6.1.16</ecNumber>
    </recommendedName>
</protein>
<evidence type="ECO:0000256" key="4">
    <source>
        <dbReference type="ARBA" id="ARBA00022679"/>
    </source>
</evidence>
<dbReference type="GO" id="GO:0006487">
    <property type="term" value="P:protein N-linked glycosylation"/>
    <property type="evidence" value="ECO:0007669"/>
    <property type="project" value="TreeGrafter"/>
</dbReference>
<feature type="non-terminal residue" evidence="7">
    <location>
        <position position="1"/>
    </location>
</feature>
<dbReference type="GO" id="GO:0006002">
    <property type="term" value="P:fructose 6-phosphate metabolic process"/>
    <property type="evidence" value="ECO:0007669"/>
    <property type="project" value="TreeGrafter"/>
</dbReference>
<dbReference type="SUPFAM" id="SSF56235">
    <property type="entry name" value="N-terminal nucleophile aminohydrolases (Ntn hydrolases)"/>
    <property type="match status" value="1"/>
</dbReference>
<name>A0A0F9DCY5_9ZZZZ</name>
<keyword evidence="5" id="KW-0315">Glutamine amidotransferase</keyword>